<name>A0A7I7XZY4_9MYCO</name>
<comment type="catalytic activity">
    <reaction evidence="5">
        <text>GDP-beta-L-fucose + NADP(+) = GDP-4-dehydro-alpha-D-rhamnose + NADPH + H(+)</text>
        <dbReference type="Rhea" id="RHEA:18885"/>
        <dbReference type="ChEBI" id="CHEBI:15378"/>
        <dbReference type="ChEBI" id="CHEBI:57273"/>
        <dbReference type="ChEBI" id="CHEBI:57783"/>
        <dbReference type="ChEBI" id="CHEBI:57964"/>
        <dbReference type="ChEBI" id="CHEBI:58349"/>
        <dbReference type="EC" id="1.1.1.271"/>
    </reaction>
</comment>
<dbReference type="Gene3D" id="3.40.50.720">
    <property type="entry name" value="NAD(P)-binding Rossmann-like Domain"/>
    <property type="match status" value="1"/>
</dbReference>
<accession>A0A7I7XZY4</accession>
<evidence type="ECO:0000256" key="2">
    <source>
        <dbReference type="ARBA" id="ARBA00022857"/>
    </source>
</evidence>
<comment type="pathway">
    <text evidence="5">Nucleotide-sugar biosynthesis; GDP-L-fucose biosynthesis via de novo pathway; GDP-L-fucose from GDP-alpha-D-mannose: step 2/2.</text>
</comment>
<dbReference type="GO" id="GO:0070401">
    <property type="term" value="F:NADP+ binding"/>
    <property type="evidence" value="ECO:0007669"/>
    <property type="project" value="UniProtKB-UniRule"/>
</dbReference>
<dbReference type="HAMAP" id="MF_00956">
    <property type="entry name" value="GDP_fucose_synth"/>
    <property type="match status" value="1"/>
</dbReference>
<feature type="binding site" evidence="5">
    <location>
        <begin position="169"/>
        <end position="172"/>
    </location>
    <ligand>
        <name>NADP(+)</name>
        <dbReference type="ChEBI" id="CHEBI:58349"/>
    </ligand>
</feature>
<evidence type="ECO:0000256" key="4">
    <source>
        <dbReference type="ARBA" id="ARBA00023235"/>
    </source>
</evidence>
<dbReference type="EMBL" id="AP022612">
    <property type="protein sequence ID" value="BBZ34877.1"/>
    <property type="molecule type" value="Genomic_DNA"/>
</dbReference>
<dbReference type="PANTHER" id="PTHR43238">
    <property type="entry name" value="GDP-L-FUCOSE SYNTHASE"/>
    <property type="match status" value="1"/>
</dbReference>
<gene>
    <name evidence="5 6" type="primary">fcl</name>
    <name evidence="6" type="ORF">MCNF_34820</name>
</gene>
<dbReference type="AlphaFoldDB" id="A0A7I7XZY4"/>
<feature type="binding site" evidence="5">
    <location>
        <position position="275"/>
    </location>
    <ligand>
        <name>substrate</name>
    </ligand>
</feature>
<reference evidence="6" key="2">
    <citation type="submission" date="2020-02" db="EMBL/GenBank/DDBJ databases">
        <authorList>
            <person name="Matsumoto Y."/>
            <person name="Motooka D."/>
            <person name="Nakamura S."/>
        </authorList>
    </citation>
    <scope>NUCLEOTIDE SEQUENCE</scope>
    <source>
        <strain evidence="6">JCM 13671</strain>
    </source>
</reference>
<comment type="function">
    <text evidence="5">Catalyzes the two-step NADP-dependent conversion of GDP-4-dehydro-6-deoxy-D-mannose to GDP-fucose, involving an epimerase and a reductase reaction.</text>
</comment>
<dbReference type="GO" id="GO:0042351">
    <property type="term" value="P:'de novo' GDP-L-fucose biosynthetic process"/>
    <property type="evidence" value="ECO:0007669"/>
    <property type="project" value="UniProtKB-UniRule"/>
</dbReference>
<dbReference type="InterPro" id="IPR028614">
    <property type="entry name" value="GDP_fucose/colitose_synth"/>
</dbReference>
<comment type="similarity">
    <text evidence="1 5">Belongs to the NAD(P)-dependent epimerase/dehydratase family. Fucose synthase subfamily.</text>
</comment>
<dbReference type="Pfam" id="PF01370">
    <property type="entry name" value="Epimerase"/>
    <property type="match status" value="1"/>
</dbReference>
<feature type="binding site" evidence="5">
    <location>
        <begin position="16"/>
        <end position="22"/>
    </location>
    <ligand>
        <name>NADP(+)</name>
        <dbReference type="ChEBI" id="CHEBI:58349"/>
    </ligand>
</feature>
<dbReference type="UniPathway" id="UPA00128">
    <property type="reaction ID" value="UER00191"/>
</dbReference>
<feature type="active site" description="Proton donor/acceptor" evidence="5">
    <location>
        <position position="142"/>
    </location>
</feature>
<dbReference type="SUPFAM" id="SSF51735">
    <property type="entry name" value="NAD(P)-binding Rossmann-fold domains"/>
    <property type="match status" value="1"/>
</dbReference>
<evidence type="ECO:0000256" key="3">
    <source>
        <dbReference type="ARBA" id="ARBA00023002"/>
    </source>
</evidence>
<feature type="binding site" evidence="5">
    <location>
        <begin position="111"/>
        <end position="114"/>
    </location>
    <ligand>
        <name>NADP(+)</name>
        <dbReference type="ChEBI" id="CHEBI:58349"/>
    </ligand>
</feature>
<keyword evidence="4 5" id="KW-0413">Isomerase</keyword>
<keyword evidence="3 5" id="KW-0560">Oxidoreductase</keyword>
<dbReference type="PANTHER" id="PTHR43238:SF1">
    <property type="entry name" value="GDP-L-FUCOSE SYNTHASE"/>
    <property type="match status" value="1"/>
</dbReference>
<evidence type="ECO:0000256" key="5">
    <source>
        <dbReference type="HAMAP-Rule" id="MF_00956"/>
    </source>
</evidence>
<feature type="binding site" evidence="5">
    <location>
        <position position="208"/>
    </location>
    <ligand>
        <name>substrate</name>
    </ligand>
</feature>
<dbReference type="EC" id="1.1.1.271" evidence="5"/>
<feature type="site" description="Important for catalytic activity" evidence="5">
    <location>
        <position position="113"/>
    </location>
</feature>
<dbReference type="OrthoDB" id="9811425at2"/>
<protein>
    <recommendedName>
        <fullName evidence="5">GDP-L-fucose synthase</fullName>
        <ecNumber evidence="5">1.1.1.271</ecNumber>
    </recommendedName>
    <alternativeName>
        <fullName evidence="5">GDP-4-keto-6-deoxy-D-mannose-3,5-epimerase-4-reductase</fullName>
    </alternativeName>
</protein>
<keyword evidence="5" id="KW-0511">Multifunctional enzyme</keyword>
<organism evidence="6 7">
    <name type="scientific">Mycolicibacterium confluentis</name>
    <dbReference type="NCBI Taxonomy" id="28047"/>
    <lineage>
        <taxon>Bacteria</taxon>
        <taxon>Bacillati</taxon>
        <taxon>Actinomycetota</taxon>
        <taxon>Actinomycetes</taxon>
        <taxon>Mycobacteriales</taxon>
        <taxon>Mycobacteriaceae</taxon>
        <taxon>Mycolicibacterium</taxon>
    </lineage>
</organism>
<feature type="binding site" evidence="5">
    <location>
        <position position="215"/>
    </location>
    <ligand>
        <name>substrate</name>
    </ligand>
</feature>
<keyword evidence="2 5" id="KW-0521">NADP</keyword>
<feature type="site" description="Important for catalytic activity" evidence="5">
    <location>
        <position position="115"/>
    </location>
</feature>
<evidence type="ECO:0000256" key="1">
    <source>
        <dbReference type="ARBA" id="ARBA00005959"/>
    </source>
</evidence>
<dbReference type="InterPro" id="IPR001509">
    <property type="entry name" value="Epimerase_deHydtase"/>
</dbReference>
<proteinExistence type="inferred from homology"/>
<dbReference type="GO" id="GO:0050577">
    <property type="term" value="F:GDP-L-fucose synthase activity"/>
    <property type="evidence" value="ECO:0007669"/>
    <property type="project" value="UniProtKB-UniRule"/>
</dbReference>
<reference evidence="6" key="1">
    <citation type="journal article" date="2019" name="Emerg. Microbes Infect.">
        <title>Comprehensive subspecies identification of 175 nontuberculous mycobacteria species based on 7547 genomic profiles.</title>
        <authorList>
            <person name="Matsumoto Y."/>
            <person name="Kinjo T."/>
            <person name="Motooka D."/>
            <person name="Nabeya D."/>
            <person name="Jung N."/>
            <person name="Uechi K."/>
            <person name="Horii T."/>
            <person name="Iida T."/>
            <person name="Fujita J."/>
            <person name="Nakamura S."/>
        </authorList>
    </citation>
    <scope>NUCLEOTIDE SEQUENCE [LARGE SCALE GENOMIC DNA]</scope>
    <source>
        <strain evidence="6">JCM 13671</strain>
    </source>
</reference>
<evidence type="ECO:0000313" key="6">
    <source>
        <dbReference type="EMBL" id="BBZ34877.1"/>
    </source>
</evidence>
<dbReference type="InterPro" id="IPR036291">
    <property type="entry name" value="NAD(P)-bd_dom_sf"/>
</dbReference>
<keyword evidence="7" id="KW-1185">Reference proteome</keyword>
<evidence type="ECO:0000313" key="7">
    <source>
        <dbReference type="Proteomes" id="UP000466931"/>
    </source>
</evidence>
<sequence>MALGEATMDTRIFITGHRGLVGSALWRHFSAQGHRQLIGQSSSELDLRDAVATAEFFHRTRPQIVICAAARVGGIAANAESPADFISDNLRIQVNVLDSAVSTGVDKVLFLGSSCIYPKFAPQPLREDSLMTGALEPTNCAYAVAKIAGLTQVTAIRHQYRLPYISAMPSNVYGPNDNFDPHTSHVVPAMIRRFHDAVVRGADTVTCWGTGQARREFLFADDLADACAFLVANYDDDSPINVGTGTDVTVAELACTVASVVGFRGDIRWDCGRPDGTPVKRLDVSRLQALGWTTRTDLAQGIKDTYEWFVAHQDSYRGRSVHAEGPSS</sequence>
<feature type="binding site" evidence="5">
    <location>
        <position position="146"/>
    </location>
    <ligand>
        <name>NADP(+)</name>
        <dbReference type="ChEBI" id="CHEBI:58349"/>
    </ligand>
</feature>
<feature type="binding site" evidence="5">
    <location>
        <position position="193"/>
    </location>
    <ligand>
        <name>substrate</name>
    </ligand>
</feature>
<dbReference type="GO" id="GO:0016853">
    <property type="term" value="F:isomerase activity"/>
    <property type="evidence" value="ECO:0007669"/>
    <property type="project" value="UniProtKB-KW"/>
</dbReference>
<feature type="binding site" evidence="5">
    <location>
        <position position="185"/>
    </location>
    <ligand>
        <name>NADP(+)</name>
        <dbReference type="ChEBI" id="CHEBI:58349"/>
    </ligand>
</feature>
<dbReference type="CDD" id="cd05239">
    <property type="entry name" value="GDP_FS_SDR_e"/>
    <property type="match status" value="1"/>
</dbReference>
<dbReference type="Proteomes" id="UP000466931">
    <property type="component" value="Chromosome"/>
</dbReference>
<dbReference type="Gene3D" id="3.90.25.10">
    <property type="entry name" value="UDP-galactose 4-epimerase, domain 1"/>
    <property type="match status" value="1"/>
</dbReference>